<name>A0A397JLH8_9GLOM</name>
<gene>
    <name evidence="5" type="ORF">Glove_17g39</name>
</gene>
<dbReference type="PANTHER" id="PTHR23138">
    <property type="entry name" value="RAN BINDING PROTEIN"/>
    <property type="match status" value="1"/>
</dbReference>
<dbReference type="STRING" id="1348612.A0A397JLH8"/>
<organism evidence="5 6">
    <name type="scientific">Diversispora epigaea</name>
    <dbReference type="NCBI Taxonomy" id="1348612"/>
    <lineage>
        <taxon>Eukaryota</taxon>
        <taxon>Fungi</taxon>
        <taxon>Fungi incertae sedis</taxon>
        <taxon>Mucoromycota</taxon>
        <taxon>Glomeromycotina</taxon>
        <taxon>Glomeromycetes</taxon>
        <taxon>Diversisporales</taxon>
        <taxon>Diversisporaceae</taxon>
        <taxon>Diversispora</taxon>
    </lineage>
</organism>
<dbReference type="InterPro" id="IPR000156">
    <property type="entry name" value="Ran_bind_dom"/>
</dbReference>
<reference evidence="5 6" key="1">
    <citation type="submission" date="2018-08" db="EMBL/GenBank/DDBJ databases">
        <title>Genome and evolution of the arbuscular mycorrhizal fungus Diversispora epigaea (formerly Glomus versiforme) and its bacterial endosymbionts.</title>
        <authorList>
            <person name="Sun X."/>
            <person name="Fei Z."/>
            <person name="Harrison M."/>
        </authorList>
    </citation>
    <scope>NUCLEOTIDE SEQUENCE [LARGE SCALE GENOMIC DNA]</scope>
    <source>
        <strain evidence="5 6">IT104</strain>
    </source>
</reference>
<dbReference type="GO" id="GO:0005634">
    <property type="term" value="C:nucleus"/>
    <property type="evidence" value="ECO:0007669"/>
    <property type="project" value="UniProtKB-SubCell"/>
</dbReference>
<evidence type="ECO:0000313" key="6">
    <source>
        <dbReference type="Proteomes" id="UP000266861"/>
    </source>
</evidence>
<keyword evidence="2" id="KW-0539">Nucleus</keyword>
<evidence type="ECO:0000259" key="4">
    <source>
        <dbReference type="PROSITE" id="PS50196"/>
    </source>
</evidence>
<feature type="compositionally biased region" description="Low complexity" evidence="3">
    <location>
        <begin position="16"/>
        <end position="25"/>
    </location>
</feature>
<dbReference type="Pfam" id="PF00638">
    <property type="entry name" value="Ran_BP1"/>
    <property type="match status" value="1"/>
</dbReference>
<evidence type="ECO:0000256" key="2">
    <source>
        <dbReference type="ARBA" id="ARBA00023242"/>
    </source>
</evidence>
<dbReference type="Proteomes" id="UP000266861">
    <property type="component" value="Unassembled WGS sequence"/>
</dbReference>
<feature type="region of interest" description="Disordered" evidence="3">
    <location>
        <begin position="105"/>
        <end position="130"/>
    </location>
</feature>
<feature type="compositionally biased region" description="Low complexity" evidence="3">
    <location>
        <begin position="34"/>
        <end position="52"/>
    </location>
</feature>
<comment type="subcellular location">
    <subcellularLocation>
        <location evidence="1">Nucleus</location>
    </subcellularLocation>
</comment>
<dbReference type="SUPFAM" id="SSF50729">
    <property type="entry name" value="PH domain-like"/>
    <property type="match status" value="1"/>
</dbReference>
<accession>A0A397JLH8</accession>
<dbReference type="PROSITE" id="PS50196">
    <property type="entry name" value="RANBD1"/>
    <property type="match status" value="1"/>
</dbReference>
<evidence type="ECO:0000256" key="1">
    <source>
        <dbReference type="ARBA" id="ARBA00004123"/>
    </source>
</evidence>
<sequence>MHIIRGLHAGGVNPINNNNDSNDDNNNNRDSIDNNHNNNDSNNNNENKNGSNLVLEDKKEGGDSKSGGLSTSTPYKGIFGSGTRYTGSSFLGGFSEMVLSSQQSSMSIFDEQHSPNEEVENEKNETDNAEEVPFGSANHTLMKEQEVFTGEENNTTQHSVQAKLYWMDGQIWKERGVGILKLNYPINYEKSPRLVMRTDNVLKVILNIALFHGMHVERVQEKFVRLFAFEGDLLIHLAIKLPNPNAADDLYQAVVNAITPARN</sequence>
<dbReference type="InterPro" id="IPR011993">
    <property type="entry name" value="PH-like_dom_sf"/>
</dbReference>
<dbReference type="OrthoDB" id="185618at2759"/>
<dbReference type="PANTHER" id="PTHR23138:SF142">
    <property type="entry name" value="RAN-BINDING PROTEIN 3B-RELATED"/>
    <property type="match status" value="1"/>
</dbReference>
<proteinExistence type="predicted"/>
<feature type="compositionally biased region" description="Basic and acidic residues" evidence="3">
    <location>
        <begin position="110"/>
        <end position="126"/>
    </location>
</feature>
<feature type="domain" description="RanBD1" evidence="4">
    <location>
        <begin position="141"/>
        <end position="217"/>
    </location>
</feature>
<dbReference type="AlphaFoldDB" id="A0A397JLH8"/>
<dbReference type="SMART" id="SM00160">
    <property type="entry name" value="RanBD"/>
    <property type="match status" value="1"/>
</dbReference>
<protein>
    <recommendedName>
        <fullName evidence="4">RanBD1 domain-containing protein</fullName>
    </recommendedName>
</protein>
<evidence type="ECO:0000256" key="3">
    <source>
        <dbReference type="SAM" id="MobiDB-lite"/>
    </source>
</evidence>
<dbReference type="EMBL" id="PQFF01000015">
    <property type="protein sequence ID" value="RHZ89219.1"/>
    <property type="molecule type" value="Genomic_DNA"/>
</dbReference>
<evidence type="ECO:0000313" key="5">
    <source>
        <dbReference type="EMBL" id="RHZ89219.1"/>
    </source>
</evidence>
<dbReference type="InterPro" id="IPR045255">
    <property type="entry name" value="RanBP1-like"/>
</dbReference>
<comment type="caution">
    <text evidence="5">The sequence shown here is derived from an EMBL/GenBank/DDBJ whole genome shotgun (WGS) entry which is preliminary data.</text>
</comment>
<keyword evidence="6" id="KW-1185">Reference proteome</keyword>
<dbReference type="Gene3D" id="2.30.29.30">
    <property type="entry name" value="Pleckstrin-homology domain (PH domain)/Phosphotyrosine-binding domain (PTB)"/>
    <property type="match status" value="1"/>
</dbReference>
<feature type="region of interest" description="Disordered" evidence="3">
    <location>
        <begin position="1"/>
        <end position="78"/>
    </location>
</feature>